<dbReference type="PANTHER" id="PTHR23336">
    <property type="entry name" value="ZINC FINGER CW-TYPE COILED-COIL DOMAIN PROTEIN 3"/>
    <property type="match status" value="1"/>
</dbReference>
<proteinExistence type="predicted"/>
<dbReference type="AlphaFoldDB" id="A0A433X2J7"/>
<dbReference type="RefSeq" id="WP_127189834.1">
    <property type="nucleotide sequence ID" value="NZ_RZNJ01000008.1"/>
</dbReference>
<dbReference type="Gene3D" id="3.30.565.10">
    <property type="entry name" value="Histidine kinase-like ATPase, C-terminal domain"/>
    <property type="match status" value="1"/>
</dbReference>
<accession>A0A433X2J7</accession>
<dbReference type="InterPro" id="IPR036890">
    <property type="entry name" value="HATPase_C_sf"/>
</dbReference>
<evidence type="ECO:0000313" key="2">
    <source>
        <dbReference type="Proteomes" id="UP000281547"/>
    </source>
</evidence>
<comment type="caution">
    <text evidence="1">The sequence shown here is derived from an EMBL/GenBank/DDBJ whole genome shotgun (WGS) entry which is preliminary data.</text>
</comment>
<reference evidence="1 2" key="1">
    <citation type="journal article" date="2016" name="Int. J. Syst. Evol. Microbiol.">
        <title>Arsenicitalea aurantiaca gen. nov., sp. nov., a new member of the family Hyphomicrobiaceae, isolated from high-arsenic sediment.</title>
        <authorList>
            <person name="Mu Y."/>
            <person name="Zhou L."/>
            <person name="Zeng X.C."/>
            <person name="Liu L."/>
            <person name="Pan Y."/>
            <person name="Chen X."/>
            <person name="Wang J."/>
            <person name="Li S."/>
            <person name="Li W.J."/>
            <person name="Wang Y."/>
        </authorList>
    </citation>
    <scope>NUCLEOTIDE SEQUENCE [LARGE SCALE GENOMIC DNA]</scope>
    <source>
        <strain evidence="1 2">42-50</strain>
    </source>
</reference>
<name>A0A433X2J7_9HYPH</name>
<dbReference type="Proteomes" id="UP000281547">
    <property type="component" value="Unassembled WGS sequence"/>
</dbReference>
<dbReference type="Pfam" id="PF13589">
    <property type="entry name" value="HATPase_c_3"/>
    <property type="match status" value="1"/>
</dbReference>
<dbReference type="PANTHER" id="PTHR23336:SF76">
    <property type="entry name" value="MORC S5 DOMAIN-CONTAINING PROTEIN"/>
    <property type="match status" value="1"/>
</dbReference>
<sequence>MNTTRQQDFSIVAVDKFIQATRDSGYKGTSNAVAELVDNSLQAGATSITVSLTVDEEEDGRSIVLTVIDNGSGMDAQTLRTALRFGGSTRFNDRDGLGRYGMGLPNSSLSQAKRVTVHSWNSKRGQVLTSYLDLEMIAAGKLTEVPQPRWVKRPEFVNGYESGTAVTWSRCDRLDHKRISTITRKLLGALGRQFRHFLWNGVSIKVNGDAVQPIDPLFLHPAALYSGATQFAEDMVYEVAANPDDPSITGIVKVRFSELPVDDWSKLSNEEKRTRGIAKGAGVSIVRAGREVDYGWFFLGGKRRENYDDWWRCEIKFDPILDEAFGITHTKQQIRPRLHLIEALSADLEVMARALNSRARKAHLNAKVAERFTRSEYRASEKDEMLVPLPPKPRLRDKRVLDALGKKLTSTENARDNCGGSTEYRIVPTALNETAFFNYARDKGRLILVLNPEHPFYKLVYKPLLESDNPSDDIVRSQIDLLLLAAARAEALLESKETLKVAEQLRAGWSDTLATFLNG</sequence>
<evidence type="ECO:0000313" key="1">
    <source>
        <dbReference type="EMBL" id="RUT28308.1"/>
    </source>
</evidence>
<keyword evidence="2" id="KW-1185">Reference proteome</keyword>
<gene>
    <name evidence="1" type="ORF">EMQ25_17115</name>
</gene>
<dbReference type="OrthoDB" id="9813438at2"/>
<dbReference type="EMBL" id="RZNJ01000008">
    <property type="protein sequence ID" value="RUT28308.1"/>
    <property type="molecule type" value="Genomic_DNA"/>
</dbReference>
<dbReference type="GO" id="GO:0005524">
    <property type="term" value="F:ATP binding"/>
    <property type="evidence" value="ECO:0007669"/>
    <property type="project" value="UniProtKB-KW"/>
</dbReference>
<keyword evidence="1" id="KW-0067">ATP-binding</keyword>
<dbReference type="InterPro" id="IPR045261">
    <property type="entry name" value="MORC_ATPase"/>
</dbReference>
<protein>
    <submittedName>
        <fullName evidence="1">ATP-binding protein</fullName>
    </submittedName>
</protein>
<keyword evidence="1" id="KW-0547">Nucleotide-binding</keyword>
<organism evidence="1 2">
    <name type="scientific">Arsenicitalea aurantiaca</name>
    <dbReference type="NCBI Taxonomy" id="1783274"/>
    <lineage>
        <taxon>Bacteria</taxon>
        <taxon>Pseudomonadati</taxon>
        <taxon>Pseudomonadota</taxon>
        <taxon>Alphaproteobacteria</taxon>
        <taxon>Hyphomicrobiales</taxon>
        <taxon>Devosiaceae</taxon>
        <taxon>Arsenicitalea</taxon>
    </lineage>
</organism>
<dbReference type="GO" id="GO:0016887">
    <property type="term" value="F:ATP hydrolysis activity"/>
    <property type="evidence" value="ECO:0007669"/>
    <property type="project" value="InterPro"/>
</dbReference>
<dbReference type="SUPFAM" id="SSF55874">
    <property type="entry name" value="ATPase domain of HSP90 chaperone/DNA topoisomerase II/histidine kinase"/>
    <property type="match status" value="1"/>
</dbReference>